<dbReference type="EMBL" id="JACAPU010000043">
    <property type="protein sequence ID" value="NWB50317.1"/>
    <property type="molecule type" value="Genomic_DNA"/>
</dbReference>
<proteinExistence type="predicted"/>
<dbReference type="Proteomes" id="UP000582981">
    <property type="component" value="Unassembled WGS sequence"/>
</dbReference>
<dbReference type="RefSeq" id="WP_100941135.1">
    <property type="nucleotide sequence ID" value="NZ_JACAPU010000043.1"/>
</dbReference>
<dbReference type="AlphaFoldDB" id="A0A7Y7WIW0"/>
<dbReference type="Gene3D" id="3.90.1530.10">
    <property type="entry name" value="Conserved hypothetical protein from pyrococcus furiosus pfu- 392566-001, ParB domain"/>
    <property type="match status" value="1"/>
</dbReference>
<dbReference type="SUPFAM" id="SSF110849">
    <property type="entry name" value="ParB/Sulfiredoxin"/>
    <property type="match status" value="1"/>
</dbReference>
<dbReference type="PIRSF" id="PIRSF029669">
    <property type="entry name" value="UCP029669"/>
    <property type="match status" value="1"/>
</dbReference>
<dbReference type="InterPro" id="IPR036086">
    <property type="entry name" value="ParB/Sulfiredoxin_sf"/>
</dbReference>
<dbReference type="CDD" id="cd16390">
    <property type="entry name" value="ParB_N_Srx_like"/>
    <property type="match status" value="1"/>
</dbReference>
<dbReference type="InterPro" id="IPR016932">
    <property type="entry name" value="UCP029669"/>
</dbReference>
<evidence type="ECO:0000313" key="2">
    <source>
        <dbReference type="Proteomes" id="UP000582981"/>
    </source>
</evidence>
<accession>A0A7Y7WIW0</accession>
<dbReference type="InterPro" id="IPR014956">
    <property type="entry name" value="ParBc_2"/>
</dbReference>
<evidence type="ECO:0000313" key="1">
    <source>
        <dbReference type="EMBL" id="NWB50317.1"/>
    </source>
</evidence>
<comment type="caution">
    <text evidence="1">The sequence shown here is derived from an EMBL/GenBank/DDBJ whole genome shotgun (WGS) entry which is preliminary data.</text>
</comment>
<sequence>MARARPQLISAKLAKLHPTQVTVGLQEVALKRAQWQTLKRKEREAALDNHWFPCVLGPEGQHFIVDHHHFGLALMQEEVKKVSLLVLKDLSFVESASFWTIMDFHQWVHPYDAKGIRRGYDKVPGCISELQDDPYRSLAGALRRAGGFAKDVTPFSEFLWADFFRTRITAAELAGSSEQVQATALKLARGQAARYLPGWSGPIDA</sequence>
<reference evidence="1 2" key="1">
    <citation type="submission" date="2020-04" db="EMBL/GenBank/DDBJ databases">
        <title>Molecular characterization of pseudomonads from Agaricus bisporus reveal novel blotch 2 pathogens in Western Europe.</title>
        <authorList>
            <person name="Taparia T."/>
            <person name="Krijger M."/>
            <person name="Haynes E."/>
            <person name="Elpinstone J.G."/>
            <person name="Noble R."/>
            <person name="Van Der Wolf J."/>
        </authorList>
    </citation>
    <scope>NUCLEOTIDE SEQUENCE [LARGE SCALE GENOMIC DNA]</scope>
    <source>
        <strain evidence="1 2">F1001</strain>
    </source>
</reference>
<gene>
    <name evidence="1" type="ORF">HX829_27975</name>
</gene>
<organism evidence="1 2">
    <name type="scientific">Pseudomonas gingeri</name>
    <dbReference type="NCBI Taxonomy" id="117681"/>
    <lineage>
        <taxon>Bacteria</taxon>
        <taxon>Pseudomonadati</taxon>
        <taxon>Pseudomonadota</taxon>
        <taxon>Gammaproteobacteria</taxon>
        <taxon>Pseudomonadales</taxon>
        <taxon>Pseudomonadaceae</taxon>
        <taxon>Pseudomonas</taxon>
    </lineage>
</organism>
<dbReference type="Gene3D" id="1.10.8.10">
    <property type="entry name" value="DNA helicase RuvA subunit, C-terminal domain"/>
    <property type="match status" value="1"/>
</dbReference>
<name>A0A7Y7WIW0_9PSED</name>
<dbReference type="Pfam" id="PF08857">
    <property type="entry name" value="ParBc_2"/>
    <property type="match status" value="1"/>
</dbReference>
<protein>
    <submittedName>
        <fullName evidence="1">Chromosome partitioning protein ParB</fullName>
    </submittedName>
</protein>